<feature type="chain" id="PRO_5041637793" description="Cellulose biosynthesis protein BcsN" evidence="1">
    <location>
        <begin position="24"/>
        <end position="329"/>
    </location>
</feature>
<dbReference type="InterPro" id="IPR031482">
    <property type="entry name" value="CBP_BcsN"/>
</dbReference>
<evidence type="ECO:0000313" key="2">
    <source>
        <dbReference type="EMBL" id="GAJ93428.1"/>
    </source>
</evidence>
<protein>
    <recommendedName>
        <fullName evidence="4">Cellulose biosynthesis protein BcsN</fullName>
    </recommendedName>
</protein>
<dbReference type="AlphaFoldDB" id="A0AA87QDG2"/>
<sequence>MHLFKIIALLTLAGLATSCTTTGGVRQSTGPETVANEKALAFPPPGGPAIVNVIERKHKDDVEQTISLATSSSVVGQNFLKIQFLGVSGGSPGLGSTPYKAVSENAIARELAAATPGVRLARSATFVQNTYGPFGYASGQSRAGDTCLYAWQQIRAGHSTQAQLQNFSMVQVRVRLCDAHASERQLLSTVYGYTIAGGFVNEALNPYGTVRGADAVLVRPGDPVYPDTSGYRSNATPIGYEAAPPAVRTVVVRRQVVASPPALPAATLPQAIGPRVPFPGEQYGQGQANAVPMPTTTTGQAQPAATQTYSTIVPSPDCIGAVANAACMK</sequence>
<name>A0AA87QDG2_RHIRH</name>
<comment type="caution">
    <text evidence="2">The sequence shown here is derived from an EMBL/GenBank/DDBJ whole genome shotgun (WGS) entry which is preliminary data.</text>
</comment>
<feature type="signal peptide" evidence="1">
    <location>
        <begin position="1"/>
        <end position="23"/>
    </location>
</feature>
<dbReference type="PROSITE" id="PS51257">
    <property type="entry name" value="PROKAR_LIPOPROTEIN"/>
    <property type="match status" value="1"/>
</dbReference>
<organism evidence="2 3">
    <name type="scientific">Rhizobium rhizogenes NBRC 13257</name>
    <dbReference type="NCBI Taxonomy" id="1220581"/>
    <lineage>
        <taxon>Bacteria</taxon>
        <taxon>Pseudomonadati</taxon>
        <taxon>Pseudomonadota</taxon>
        <taxon>Alphaproteobacteria</taxon>
        <taxon>Hyphomicrobiales</taxon>
        <taxon>Rhizobiaceae</taxon>
        <taxon>Rhizobium/Agrobacterium group</taxon>
        <taxon>Rhizobium</taxon>
    </lineage>
</organism>
<dbReference type="RefSeq" id="WP_015918143.1">
    <property type="nucleotide sequence ID" value="NZ_BAYX01000006.1"/>
</dbReference>
<proteinExistence type="predicted"/>
<gene>
    <name evidence="2" type="ORF">RRH01S_06_00470</name>
</gene>
<evidence type="ECO:0000256" key="1">
    <source>
        <dbReference type="SAM" id="SignalP"/>
    </source>
</evidence>
<reference evidence="2 3" key="1">
    <citation type="submission" date="2014-05" db="EMBL/GenBank/DDBJ databases">
        <title>Whole genome shotgun sequence of Rhizobium rhizogenes NBRC 13257.</title>
        <authorList>
            <person name="Katano-Makiyama Y."/>
            <person name="Hosoyama A."/>
            <person name="Hashimoto M."/>
            <person name="Hosoyama Y."/>
            <person name="Noguchi M."/>
            <person name="Tsuchikane K."/>
            <person name="Kimura A."/>
            <person name="Ohji S."/>
            <person name="Ichikawa N."/>
            <person name="Yamazoe A."/>
            <person name="Fujita N."/>
        </authorList>
    </citation>
    <scope>NUCLEOTIDE SEQUENCE [LARGE SCALE GENOMIC DNA]</scope>
    <source>
        <strain evidence="2 3">NBRC 13257</strain>
    </source>
</reference>
<evidence type="ECO:0000313" key="3">
    <source>
        <dbReference type="Proteomes" id="UP000026941"/>
    </source>
</evidence>
<accession>A0AA87QDG2</accession>
<evidence type="ECO:0008006" key="4">
    <source>
        <dbReference type="Google" id="ProtNLM"/>
    </source>
</evidence>
<dbReference type="EMBL" id="BAYX01000006">
    <property type="protein sequence ID" value="GAJ93428.1"/>
    <property type="molecule type" value="Genomic_DNA"/>
</dbReference>
<keyword evidence="1" id="KW-0732">Signal</keyword>
<dbReference type="Proteomes" id="UP000026941">
    <property type="component" value="Unassembled WGS sequence"/>
</dbReference>
<dbReference type="Pfam" id="PF17038">
    <property type="entry name" value="CBP_BcsN"/>
    <property type="match status" value="1"/>
</dbReference>